<organism evidence="2 3">
    <name type="scientific">Pseudomonas typographi</name>
    <dbReference type="NCBI Taxonomy" id="2715964"/>
    <lineage>
        <taxon>Bacteria</taxon>
        <taxon>Pseudomonadati</taxon>
        <taxon>Pseudomonadota</taxon>
        <taxon>Gammaproteobacteria</taxon>
        <taxon>Pseudomonadales</taxon>
        <taxon>Pseudomonadaceae</taxon>
        <taxon>Pseudomonas</taxon>
    </lineage>
</organism>
<keyword evidence="3" id="KW-1185">Reference proteome</keyword>
<proteinExistence type="predicted"/>
<gene>
    <name evidence="2" type="ORF">HAQ05_03850</name>
</gene>
<accession>A0ABR7YXF7</accession>
<dbReference type="Proteomes" id="UP000805841">
    <property type="component" value="Unassembled WGS sequence"/>
</dbReference>
<evidence type="ECO:0000313" key="2">
    <source>
        <dbReference type="EMBL" id="MBD1597850.1"/>
    </source>
</evidence>
<evidence type="ECO:0000256" key="1">
    <source>
        <dbReference type="SAM" id="Phobius"/>
    </source>
</evidence>
<reference evidence="2 3" key="1">
    <citation type="journal article" date="2020" name="Insects">
        <title>Bacteria Belonging to Pseudomonas typographi sp. nov. from the Bark Beetle Ips typographus Have Genomic Potential to Aid in the Host Ecology.</title>
        <authorList>
            <person name="Peral-Aranega E."/>
            <person name="Saati-Santamaria Z."/>
            <person name="Kolarik M."/>
            <person name="Rivas R."/>
            <person name="Garcia-Fraile P."/>
        </authorList>
    </citation>
    <scope>NUCLEOTIDE SEQUENCE [LARGE SCALE GENOMIC DNA]</scope>
    <source>
        <strain evidence="2 3">CA3A</strain>
    </source>
</reference>
<protein>
    <submittedName>
        <fullName evidence="2">Uncharacterized protein</fullName>
    </submittedName>
</protein>
<evidence type="ECO:0000313" key="3">
    <source>
        <dbReference type="Proteomes" id="UP000805841"/>
    </source>
</evidence>
<dbReference type="RefSeq" id="WP_190417576.1">
    <property type="nucleotide sequence ID" value="NZ_JAAOCA010000004.1"/>
</dbReference>
<keyword evidence="1" id="KW-0472">Membrane</keyword>
<feature type="transmembrane region" description="Helical" evidence="1">
    <location>
        <begin position="61"/>
        <end position="78"/>
    </location>
</feature>
<sequence>MFSPVLRLLFGAPLLPITVLGLYGAVLALTLHSLPRAQWALGLLPLGLLLALAQGRAACRCLALLMLILAAALAAQGSEGLVQRLLGAAAFLICL</sequence>
<feature type="transmembrane region" description="Helical" evidence="1">
    <location>
        <begin position="37"/>
        <end position="54"/>
    </location>
</feature>
<name>A0ABR7YXF7_9PSED</name>
<comment type="caution">
    <text evidence="2">The sequence shown here is derived from an EMBL/GenBank/DDBJ whole genome shotgun (WGS) entry which is preliminary data.</text>
</comment>
<feature type="transmembrane region" description="Helical" evidence="1">
    <location>
        <begin position="12"/>
        <end position="31"/>
    </location>
</feature>
<keyword evidence="1" id="KW-0812">Transmembrane</keyword>
<keyword evidence="1" id="KW-1133">Transmembrane helix</keyword>
<dbReference type="EMBL" id="JAAOCA010000004">
    <property type="protein sequence ID" value="MBD1597850.1"/>
    <property type="molecule type" value="Genomic_DNA"/>
</dbReference>